<accession>A0A7J9IM28</accession>
<organism evidence="1 2">
    <name type="scientific">Gossypium armourianum</name>
    <dbReference type="NCBI Taxonomy" id="34283"/>
    <lineage>
        <taxon>Eukaryota</taxon>
        <taxon>Viridiplantae</taxon>
        <taxon>Streptophyta</taxon>
        <taxon>Embryophyta</taxon>
        <taxon>Tracheophyta</taxon>
        <taxon>Spermatophyta</taxon>
        <taxon>Magnoliopsida</taxon>
        <taxon>eudicotyledons</taxon>
        <taxon>Gunneridae</taxon>
        <taxon>Pentapetalae</taxon>
        <taxon>rosids</taxon>
        <taxon>malvids</taxon>
        <taxon>Malvales</taxon>
        <taxon>Malvaceae</taxon>
        <taxon>Malvoideae</taxon>
        <taxon>Gossypium</taxon>
    </lineage>
</organism>
<protein>
    <submittedName>
        <fullName evidence="1">Uncharacterized protein</fullName>
    </submittedName>
</protein>
<sequence length="45" mass="5291">MCGATPPNKAKIRGCLSLLQSWTWFRFPFLRPQVNHPYTFPLITR</sequence>
<evidence type="ECO:0000313" key="2">
    <source>
        <dbReference type="Proteomes" id="UP000593575"/>
    </source>
</evidence>
<comment type="caution">
    <text evidence="1">The sequence shown here is derived from an EMBL/GenBank/DDBJ whole genome shotgun (WGS) entry which is preliminary data.</text>
</comment>
<proteinExistence type="predicted"/>
<gene>
    <name evidence="1" type="ORF">Goarm_019944</name>
</gene>
<reference evidence="1 2" key="1">
    <citation type="journal article" date="2019" name="Genome Biol. Evol.">
        <title>Insights into the evolution of the New World diploid cottons (Gossypium, subgenus Houzingenia) based on genome sequencing.</title>
        <authorList>
            <person name="Grover C.E."/>
            <person name="Arick M.A. 2nd"/>
            <person name="Thrash A."/>
            <person name="Conover J.L."/>
            <person name="Sanders W.S."/>
            <person name="Peterson D.G."/>
            <person name="Frelichowski J.E."/>
            <person name="Scheffler J.A."/>
            <person name="Scheffler B.E."/>
            <person name="Wendel J.F."/>
        </authorList>
    </citation>
    <scope>NUCLEOTIDE SEQUENCE [LARGE SCALE GENOMIC DNA]</scope>
    <source>
        <strain evidence="1">6</strain>
        <tissue evidence="1">Leaf</tissue>
    </source>
</reference>
<evidence type="ECO:0000313" key="1">
    <source>
        <dbReference type="EMBL" id="MBA0823197.1"/>
    </source>
</evidence>
<dbReference type="AlphaFoldDB" id="A0A7J9IM28"/>
<keyword evidence="2" id="KW-1185">Reference proteome</keyword>
<dbReference type="Proteomes" id="UP000593575">
    <property type="component" value="Unassembled WGS sequence"/>
</dbReference>
<dbReference type="EMBL" id="JABFAE010000002">
    <property type="protein sequence ID" value="MBA0823197.1"/>
    <property type="molecule type" value="Genomic_DNA"/>
</dbReference>
<name>A0A7J9IM28_9ROSI</name>